<dbReference type="InterPro" id="IPR016039">
    <property type="entry name" value="Thiolase-like"/>
</dbReference>
<name>A0A450WCL8_9GAMM</name>
<protein>
    <submittedName>
        <fullName evidence="3">Beta-ketoacyl synthase, N-terminal domain</fullName>
    </submittedName>
</protein>
<dbReference type="AlphaFoldDB" id="A0A450WCL8"/>
<feature type="region of interest" description="Disordered" evidence="1">
    <location>
        <begin position="18"/>
        <end position="42"/>
    </location>
</feature>
<accession>A0A450WCL8</accession>
<gene>
    <name evidence="3" type="ORF">BECKLFY1418C_GA0070996_101115</name>
</gene>
<dbReference type="GO" id="GO:0016746">
    <property type="term" value="F:acyltransferase activity"/>
    <property type="evidence" value="ECO:0007669"/>
    <property type="project" value="InterPro"/>
</dbReference>
<sequence length="199" mass="21328">MGDRKDVAQTIGALFDHRPAVSPQRRAERTEHPLAGLGFPPDDPRRALPQQLFLMQAVREALSSLSGEDPEGTGLFVGMEVDAGINRYNLRWHHSDSFGETLDGVAPELDSAGVSGCMPNIPANRLNSLFDVGGMGLTLARGTEGGVVALQLALETLRRGDLDVAVAGAVEMAVDPVHERAMAGHFPIFPSKVAMPPWR</sequence>
<evidence type="ECO:0000313" key="3">
    <source>
        <dbReference type="EMBL" id="VFK14816.1"/>
    </source>
</evidence>
<dbReference type="Gene3D" id="3.40.47.10">
    <property type="match status" value="1"/>
</dbReference>
<evidence type="ECO:0000256" key="1">
    <source>
        <dbReference type="SAM" id="MobiDB-lite"/>
    </source>
</evidence>
<proteinExistence type="predicted"/>
<dbReference type="Pfam" id="PF00109">
    <property type="entry name" value="ketoacyl-synt"/>
    <property type="match status" value="1"/>
</dbReference>
<feature type="domain" description="Beta-ketoacyl synthase-like N-terminal" evidence="2">
    <location>
        <begin position="39"/>
        <end position="178"/>
    </location>
</feature>
<dbReference type="EMBL" id="CAADFN010000011">
    <property type="protein sequence ID" value="VFK14816.1"/>
    <property type="molecule type" value="Genomic_DNA"/>
</dbReference>
<dbReference type="InterPro" id="IPR014030">
    <property type="entry name" value="Ketoacyl_synth_N"/>
</dbReference>
<dbReference type="SUPFAM" id="SSF53901">
    <property type="entry name" value="Thiolase-like"/>
    <property type="match status" value="1"/>
</dbReference>
<evidence type="ECO:0000259" key="2">
    <source>
        <dbReference type="Pfam" id="PF00109"/>
    </source>
</evidence>
<organism evidence="3">
    <name type="scientific">Candidatus Kentrum sp. LFY</name>
    <dbReference type="NCBI Taxonomy" id="2126342"/>
    <lineage>
        <taxon>Bacteria</taxon>
        <taxon>Pseudomonadati</taxon>
        <taxon>Pseudomonadota</taxon>
        <taxon>Gammaproteobacteria</taxon>
        <taxon>Candidatus Kentrum</taxon>
    </lineage>
</organism>
<feature type="compositionally biased region" description="Basic and acidic residues" evidence="1">
    <location>
        <begin position="18"/>
        <end position="32"/>
    </location>
</feature>
<reference evidence="3" key="1">
    <citation type="submission" date="2019-02" db="EMBL/GenBank/DDBJ databases">
        <authorList>
            <person name="Gruber-Vodicka R. H."/>
            <person name="Seah K. B. B."/>
        </authorList>
    </citation>
    <scope>NUCLEOTIDE SEQUENCE</scope>
    <source>
        <strain evidence="3">BECK_BY7</strain>
    </source>
</reference>